<evidence type="ECO:0000256" key="3">
    <source>
        <dbReference type="ARBA" id="ARBA00022801"/>
    </source>
</evidence>
<reference evidence="7" key="1">
    <citation type="submission" date="2022-01" db="EMBL/GenBank/DDBJ databases">
        <title>Genome Sequence Resource for Two Populations of Ditylenchus destructor, the Migratory Endoparasitic Phytonematode.</title>
        <authorList>
            <person name="Zhang H."/>
            <person name="Lin R."/>
            <person name="Xie B."/>
        </authorList>
    </citation>
    <scope>NUCLEOTIDE SEQUENCE</scope>
    <source>
        <strain evidence="7">BazhouSP</strain>
    </source>
</reference>
<evidence type="ECO:0000259" key="6">
    <source>
        <dbReference type="PROSITE" id="PS50600"/>
    </source>
</evidence>
<comment type="similarity">
    <text evidence="1">Belongs to the peptidase C48 family.</text>
</comment>
<dbReference type="InterPro" id="IPR003653">
    <property type="entry name" value="Peptidase_C48_C"/>
</dbReference>
<feature type="domain" description="Ubiquitin-like protease family profile" evidence="6">
    <location>
        <begin position="239"/>
        <end position="401"/>
    </location>
</feature>
<dbReference type="PANTHER" id="PTHR12606">
    <property type="entry name" value="SENTRIN/SUMO-SPECIFIC PROTEASE"/>
    <property type="match status" value="1"/>
</dbReference>
<accession>A0AAD4MV45</accession>
<dbReference type="Proteomes" id="UP001201812">
    <property type="component" value="Unassembled WGS sequence"/>
</dbReference>
<dbReference type="InterPro" id="IPR038765">
    <property type="entry name" value="Papain-like_cys_pep_sf"/>
</dbReference>
<protein>
    <submittedName>
        <fullName evidence="7">Ubiquitin-like-specific protease ESD4</fullName>
    </submittedName>
</protein>
<keyword evidence="8" id="KW-1185">Reference proteome</keyword>
<dbReference type="Gene3D" id="3.40.395.10">
    <property type="entry name" value="Adenoviral Proteinase, Chain A"/>
    <property type="match status" value="1"/>
</dbReference>
<dbReference type="PROSITE" id="PS50600">
    <property type="entry name" value="ULP_PROTEASE"/>
    <property type="match status" value="1"/>
</dbReference>
<keyword evidence="3" id="KW-0378">Hydrolase</keyword>
<dbReference type="PANTHER" id="PTHR12606:SF141">
    <property type="entry name" value="GH15225P-RELATED"/>
    <property type="match status" value="1"/>
</dbReference>
<organism evidence="7 8">
    <name type="scientific">Ditylenchus destructor</name>
    <dbReference type="NCBI Taxonomy" id="166010"/>
    <lineage>
        <taxon>Eukaryota</taxon>
        <taxon>Metazoa</taxon>
        <taxon>Ecdysozoa</taxon>
        <taxon>Nematoda</taxon>
        <taxon>Chromadorea</taxon>
        <taxon>Rhabditida</taxon>
        <taxon>Tylenchina</taxon>
        <taxon>Tylenchomorpha</taxon>
        <taxon>Sphaerularioidea</taxon>
        <taxon>Anguinidae</taxon>
        <taxon>Anguininae</taxon>
        <taxon>Ditylenchus</taxon>
    </lineage>
</organism>
<evidence type="ECO:0000256" key="1">
    <source>
        <dbReference type="ARBA" id="ARBA00005234"/>
    </source>
</evidence>
<evidence type="ECO:0000256" key="4">
    <source>
        <dbReference type="ARBA" id="ARBA00022807"/>
    </source>
</evidence>
<keyword evidence="5" id="KW-0732">Signal</keyword>
<keyword evidence="4" id="KW-0788">Thiol protease</keyword>
<sequence>MRTLLSFILLNWLSTYYLELFSAIPFNSANEINNGNYAQYFNSHTDRYRRSAKTQYFGKGHKVWKPVVRELNALRRNVGLPALKWNPAAARDISPKDCKTNNRFSVEIRHPGKTASATLVAAIRQIFLELLYKNVRCKKNKCYAKHRNLRGLSSGLIAWRAKSIVCVAKIYGHKPRASINCQRVRARFQASRAKANRSGYGYSQKPPGFPDLPEDFKRQGIWGQILRQASGEWIRGHTGTVTAELIKSLRDGQWLTSEAIDAYISLLAKSKSTLRFISTAEFMGFDKSGTNNISWKMNGAETVLVPAHINGNHWGMIIVDATNKTLTMMDSLNGGAGSSTKTRILETAKKLIGQLSPGVSFKKFLPQLSPASWTVTEKMDVPQQRNGVDCGVFSLAYAIFAARGEKPKFSQQHIPYFRRKIAYDLLNQIIS</sequence>
<evidence type="ECO:0000256" key="2">
    <source>
        <dbReference type="ARBA" id="ARBA00022670"/>
    </source>
</evidence>
<gene>
    <name evidence="7" type="ORF">DdX_15332</name>
</gene>
<dbReference type="SUPFAM" id="SSF54001">
    <property type="entry name" value="Cysteine proteinases"/>
    <property type="match status" value="1"/>
</dbReference>
<dbReference type="GO" id="GO:0016929">
    <property type="term" value="F:deSUMOylase activity"/>
    <property type="evidence" value="ECO:0007669"/>
    <property type="project" value="TreeGrafter"/>
</dbReference>
<comment type="caution">
    <text evidence="7">The sequence shown here is derived from an EMBL/GenBank/DDBJ whole genome shotgun (WGS) entry which is preliminary data.</text>
</comment>
<dbReference type="EMBL" id="JAKKPZ010000095">
    <property type="protein sequence ID" value="KAI1702653.1"/>
    <property type="molecule type" value="Genomic_DNA"/>
</dbReference>
<keyword evidence="2 7" id="KW-0645">Protease</keyword>
<dbReference type="GO" id="GO:0006508">
    <property type="term" value="P:proteolysis"/>
    <property type="evidence" value="ECO:0007669"/>
    <property type="project" value="UniProtKB-KW"/>
</dbReference>
<name>A0AAD4MV45_9BILA</name>
<dbReference type="GO" id="GO:0005634">
    <property type="term" value="C:nucleus"/>
    <property type="evidence" value="ECO:0007669"/>
    <property type="project" value="TreeGrafter"/>
</dbReference>
<feature type="signal peptide" evidence="5">
    <location>
        <begin position="1"/>
        <end position="29"/>
    </location>
</feature>
<dbReference type="Pfam" id="PF02902">
    <property type="entry name" value="Peptidase_C48"/>
    <property type="match status" value="1"/>
</dbReference>
<dbReference type="AlphaFoldDB" id="A0AAD4MV45"/>
<evidence type="ECO:0000313" key="7">
    <source>
        <dbReference type="EMBL" id="KAI1702653.1"/>
    </source>
</evidence>
<evidence type="ECO:0000256" key="5">
    <source>
        <dbReference type="SAM" id="SignalP"/>
    </source>
</evidence>
<dbReference type="GO" id="GO:0016926">
    <property type="term" value="P:protein desumoylation"/>
    <property type="evidence" value="ECO:0007669"/>
    <property type="project" value="TreeGrafter"/>
</dbReference>
<proteinExistence type="inferred from homology"/>
<feature type="chain" id="PRO_5042258561" evidence="5">
    <location>
        <begin position="30"/>
        <end position="431"/>
    </location>
</feature>
<evidence type="ECO:0000313" key="8">
    <source>
        <dbReference type="Proteomes" id="UP001201812"/>
    </source>
</evidence>